<dbReference type="PANTHER" id="PTHR13292">
    <property type="entry name" value="AUTOPHAGY-RELATED PROTEIN 101"/>
    <property type="match status" value="1"/>
</dbReference>
<dbReference type="Proteomes" id="UP000241769">
    <property type="component" value="Unassembled WGS sequence"/>
</dbReference>
<keyword evidence="5" id="KW-1185">Reference proteome</keyword>
<evidence type="ECO:0000313" key="4">
    <source>
        <dbReference type="EMBL" id="PRP87736.1"/>
    </source>
</evidence>
<dbReference type="GO" id="GO:0000407">
    <property type="term" value="C:phagophore assembly site"/>
    <property type="evidence" value="ECO:0007669"/>
    <property type="project" value="TreeGrafter"/>
</dbReference>
<keyword evidence="3" id="KW-0072">Autophagy</keyword>
<dbReference type="InterPro" id="IPR012445">
    <property type="entry name" value="ATG101"/>
</dbReference>
<reference evidence="4 5" key="1">
    <citation type="journal article" date="2018" name="Genome Biol. Evol.">
        <title>Multiple Roots of Fruiting Body Formation in Amoebozoa.</title>
        <authorList>
            <person name="Hillmann F."/>
            <person name="Forbes G."/>
            <person name="Novohradska S."/>
            <person name="Ferling I."/>
            <person name="Riege K."/>
            <person name="Groth M."/>
            <person name="Westermann M."/>
            <person name="Marz M."/>
            <person name="Spaller T."/>
            <person name="Winckler T."/>
            <person name="Schaap P."/>
            <person name="Glockner G."/>
        </authorList>
    </citation>
    <scope>NUCLEOTIDE SEQUENCE [LARGE SCALE GENOMIC DNA]</scope>
    <source>
        <strain evidence="4 5">Jena</strain>
    </source>
</reference>
<dbReference type="InParanoid" id="A0A2P6NUX2"/>
<sequence>MNTQQFPLEEVTPKQLKEVLQCLLHTIIFNRTFGVVRPKESVVDFIDFTYVKCDDESIEKAVSERAHQFYDSWLRKKFDPPRRAVVIAFDERRYRSQLFGFSKVEEKIRWENWILPFSLASEQDKGMSREDLQRVFLSILRCINDNKNHIPPLTNNELVPFPYEIYFPSPNDAINNQGIMATLGSMLKGPSSAPSLLLT</sequence>
<evidence type="ECO:0000313" key="5">
    <source>
        <dbReference type="Proteomes" id="UP000241769"/>
    </source>
</evidence>
<proteinExistence type="inferred from homology"/>
<dbReference type="OrthoDB" id="10259639at2759"/>
<dbReference type="GO" id="GO:1990316">
    <property type="term" value="C:Atg1/ULK1 kinase complex"/>
    <property type="evidence" value="ECO:0007669"/>
    <property type="project" value="TreeGrafter"/>
</dbReference>
<organism evidence="4 5">
    <name type="scientific">Planoprotostelium fungivorum</name>
    <dbReference type="NCBI Taxonomy" id="1890364"/>
    <lineage>
        <taxon>Eukaryota</taxon>
        <taxon>Amoebozoa</taxon>
        <taxon>Evosea</taxon>
        <taxon>Variosea</taxon>
        <taxon>Cavosteliida</taxon>
        <taxon>Cavosteliaceae</taxon>
        <taxon>Planoprotostelium</taxon>
    </lineage>
</organism>
<name>A0A2P6NUX2_9EUKA</name>
<dbReference type="AlphaFoldDB" id="A0A2P6NUX2"/>
<dbReference type="EMBL" id="MDYQ01000018">
    <property type="protein sequence ID" value="PRP87736.1"/>
    <property type="molecule type" value="Genomic_DNA"/>
</dbReference>
<evidence type="ECO:0000256" key="3">
    <source>
        <dbReference type="ARBA" id="ARBA00023006"/>
    </source>
</evidence>
<dbReference type="PANTHER" id="PTHR13292:SF0">
    <property type="entry name" value="AUTOPHAGY-RELATED PROTEIN 101"/>
    <property type="match status" value="1"/>
</dbReference>
<comment type="caution">
    <text evidence="4">The sequence shown here is derived from an EMBL/GenBank/DDBJ whole genome shotgun (WGS) entry which is preliminary data.</text>
</comment>
<dbReference type="FunCoup" id="A0A2P6NUX2">
    <property type="interactions" value="61"/>
</dbReference>
<dbReference type="STRING" id="1890364.A0A2P6NUX2"/>
<evidence type="ECO:0000256" key="1">
    <source>
        <dbReference type="ARBA" id="ARBA00007130"/>
    </source>
</evidence>
<accession>A0A2P6NUX2</accession>
<evidence type="ECO:0000256" key="2">
    <source>
        <dbReference type="ARBA" id="ARBA00018874"/>
    </source>
</evidence>
<comment type="similarity">
    <text evidence="1">Belongs to the ATG101 family.</text>
</comment>
<gene>
    <name evidence="4" type="ORF">PROFUN_02436</name>
</gene>
<dbReference type="GO" id="GO:0000045">
    <property type="term" value="P:autophagosome assembly"/>
    <property type="evidence" value="ECO:0007669"/>
    <property type="project" value="TreeGrafter"/>
</dbReference>
<protein>
    <recommendedName>
        <fullName evidence="2">Autophagy-related protein 101</fullName>
    </recommendedName>
</protein>
<dbReference type="Pfam" id="PF07855">
    <property type="entry name" value="ATG101"/>
    <property type="match status" value="1"/>
</dbReference>
<dbReference type="GO" id="GO:0019901">
    <property type="term" value="F:protein kinase binding"/>
    <property type="evidence" value="ECO:0007669"/>
    <property type="project" value="TreeGrafter"/>
</dbReference>